<dbReference type="InterPro" id="IPR003658">
    <property type="entry name" value="Anti-sigma_ant"/>
</dbReference>
<name>A0ABW0EG49_9PSEU</name>
<feature type="domain" description="STAS" evidence="3">
    <location>
        <begin position="7"/>
        <end position="116"/>
    </location>
</feature>
<evidence type="ECO:0000313" key="5">
    <source>
        <dbReference type="Proteomes" id="UP001596157"/>
    </source>
</evidence>
<comment type="similarity">
    <text evidence="1 2">Belongs to the anti-sigma-factor antagonist family.</text>
</comment>
<dbReference type="InterPro" id="IPR036513">
    <property type="entry name" value="STAS_dom_sf"/>
</dbReference>
<proteinExistence type="inferred from homology"/>
<dbReference type="PANTHER" id="PTHR33495:SF2">
    <property type="entry name" value="ANTI-SIGMA FACTOR ANTAGONIST TM_1081-RELATED"/>
    <property type="match status" value="1"/>
</dbReference>
<evidence type="ECO:0000313" key="4">
    <source>
        <dbReference type="EMBL" id="MFC5286367.1"/>
    </source>
</evidence>
<accession>A0ABW0EG49</accession>
<sequence length="119" mass="12561">MQTGPQLEISVERRGAAAVVGVRGEIDMATSAQLREALSAALAGTPDTVAVNLSEVAFISSSGLRELIVSRDQASDQGVRFILSNTPQAVRRVLDLTETTRLFVLASSVESALNGPDQH</sequence>
<dbReference type="CDD" id="cd07043">
    <property type="entry name" value="STAS_anti-anti-sigma_factors"/>
    <property type="match status" value="1"/>
</dbReference>
<dbReference type="NCBIfam" id="TIGR00377">
    <property type="entry name" value="ant_ant_sig"/>
    <property type="match status" value="1"/>
</dbReference>
<keyword evidence="5" id="KW-1185">Reference proteome</keyword>
<dbReference type="Proteomes" id="UP001596157">
    <property type="component" value="Unassembled WGS sequence"/>
</dbReference>
<evidence type="ECO:0000256" key="2">
    <source>
        <dbReference type="RuleBase" id="RU003749"/>
    </source>
</evidence>
<gene>
    <name evidence="4" type="ORF">ACFPM7_04830</name>
</gene>
<dbReference type="SUPFAM" id="SSF52091">
    <property type="entry name" value="SpoIIaa-like"/>
    <property type="match status" value="1"/>
</dbReference>
<dbReference type="EMBL" id="JBHSKF010000002">
    <property type="protein sequence ID" value="MFC5286367.1"/>
    <property type="molecule type" value="Genomic_DNA"/>
</dbReference>
<organism evidence="4 5">
    <name type="scientific">Actinokineospora guangxiensis</name>
    <dbReference type="NCBI Taxonomy" id="1490288"/>
    <lineage>
        <taxon>Bacteria</taxon>
        <taxon>Bacillati</taxon>
        <taxon>Actinomycetota</taxon>
        <taxon>Actinomycetes</taxon>
        <taxon>Pseudonocardiales</taxon>
        <taxon>Pseudonocardiaceae</taxon>
        <taxon>Actinokineospora</taxon>
    </lineage>
</organism>
<dbReference type="RefSeq" id="WP_378244241.1">
    <property type="nucleotide sequence ID" value="NZ_JBHSKF010000002.1"/>
</dbReference>
<protein>
    <recommendedName>
        <fullName evidence="2">Anti-sigma factor antagonist</fullName>
    </recommendedName>
</protein>
<evidence type="ECO:0000259" key="3">
    <source>
        <dbReference type="PROSITE" id="PS50801"/>
    </source>
</evidence>
<dbReference type="PANTHER" id="PTHR33495">
    <property type="entry name" value="ANTI-SIGMA FACTOR ANTAGONIST TM_1081-RELATED-RELATED"/>
    <property type="match status" value="1"/>
</dbReference>
<comment type="caution">
    <text evidence="4">The sequence shown here is derived from an EMBL/GenBank/DDBJ whole genome shotgun (WGS) entry which is preliminary data.</text>
</comment>
<dbReference type="Pfam" id="PF01740">
    <property type="entry name" value="STAS"/>
    <property type="match status" value="1"/>
</dbReference>
<dbReference type="PROSITE" id="PS50801">
    <property type="entry name" value="STAS"/>
    <property type="match status" value="1"/>
</dbReference>
<reference evidence="5" key="1">
    <citation type="journal article" date="2019" name="Int. J. Syst. Evol. Microbiol.">
        <title>The Global Catalogue of Microorganisms (GCM) 10K type strain sequencing project: providing services to taxonomists for standard genome sequencing and annotation.</title>
        <authorList>
            <consortium name="The Broad Institute Genomics Platform"/>
            <consortium name="The Broad Institute Genome Sequencing Center for Infectious Disease"/>
            <person name="Wu L."/>
            <person name="Ma J."/>
        </authorList>
    </citation>
    <scope>NUCLEOTIDE SEQUENCE [LARGE SCALE GENOMIC DNA]</scope>
    <source>
        <strain evidence="5">CCUG 59778</strain>
    </source>
</reference>
<dbReference type="Gene3D" id="3.30.750.24">
    <property type="entry name" value="STAS domain"/>
    <property type="match status" value="1"/>
</dbReference>
<evidence type="ECO:0000256" key="1">
    <source>
        <dbReference type="ARBA" id="ARBA00009013"/>
    </source>
</evidence>
<dbReference type="InterPro" id="IPR002645">
    <property type="entry name" value="STAS_dom"/>
</dbReference>